<dbReference type="GO" id="GO:0009279">
    <property type="term" value="C:cell outer membrane"/>
    <property type="evidence" value="ECO:0007669"/>
    <property type="project" value="UniProtKB-SubCell"/>
</dbReference>
<feature type="compositionally biased region" description="Polar residues" evidence="8">
    <location>
        <begin position="282"/>
        <end position="294"/>
    </location>
</feature>
<evidence type="ECO:0000256" key="8">
    <source>
        <dbReference type="SAM" id="MobiDB-lite"/>
    </source>
</evidence>
<evidence type="ECO:0000256" key="1">
    <source>
        <dbReference type="ARBA" id="ARBA00004571"/>
    </source>
</evidence>
<evidence type="ECO:0000256" key="2">
    <source>
        <dbReference type="ARBA" id="ARBA00022448"/>
    </source>
</evidence>
<evidence type="ECO:0000256" key="3">
    <source>
        <dbReference type="ARBA" id="ARBA00022452"/>
    </source>
</evidence>
<dbReference type="InterPro" id="IPR023996">
    <property type="entry name" value="TonB-dep_OMP_SusC/RagA"/>
</dbReference>
<dbReference type="NCBIfam" id="TIGR04056">
    <property type="entry name" value="OMP_RagA_SusC"/>
    <property type="match status" value="1"/>
</dbReference>
<dbReference type="Gene3D" id="2.40.170.20">
    <property type="entry name" value="TonB-dependent receptor, beta-barrel domain"/>
    <property type="match status" value="1"/>
</dbReference>
<evidence type="ECO:0000313" key="10">
    <source>
        <dbReference type="EMBL" id="MVZ61234.1"/>
    </source>
</evidence>
<feature type="region of interest" description="Disordered" evidence="8">
    <location>
        <begin position="282"/>
        <end position="304"/>
    </location>
</feature>
<proteinExistence type="inferred from homology"/>
<keyword evidence="6 7" id="KW-0998">Cell outer membrane</keyword>
<dbReference type="InterPro" id="IPR036942">
    <property type="entry name" value="Beta-barrel_TonB_sf"/>
</dbReference>
<dbReference type="EMBL" id="WSQA01000003">
    <property type="protein sequence ID" value="MVZ61234.1"/>
    <property type="molecule type" value="Genomic_DNA"/>
</dbReference>
<sequence length="1100" mass="120641">MYFRFIIRMKLTLIMILFFLFNVKGNVFSQQKVSISVQKTKLSKVLKLIEAQSDYYFVFNPGLKNFAKEINIAVDNELVTELLPKLFRRSGLAYTVEESGLVVVNQQQTINVRGQVVDPEGHPLAGATIRVKGSATGKSTDLNGQFEIELPAGSILIVSYTGFLSKEVTVNTGAALKIQLEPDQMMLNEVVVTALGITREKRTLGYSVTQVNGESLTQARENNVANALVGKVAGLDVTSTAGGVGSATSVVIRGASSLSQTNQPLYVINGVPMENAPQGITNKNPNGNSGSQWDNAPDMGDAIGNLNPDDIESISVLKGAAASALYGSRAKAGVILITTKSGKGSGIEFSSNYVVEQVMDRTNWQYVYGQGANGEKPRDGQAAAQVGGSSWGAKLDGSSVPQFDGVSRPYVAQKDNIENFYRNGHTWTNSLALNKGFDSGTLRLSISDVRNQSIMPNSGLDRQSFALAGTFEPIKRLKIDARTNYIIEDAKNRPMLSDGAGSANYNAVFLPISVDIRSLKPWKTEDGHEIAYNAGNPWDTNPYFAAYEVVNNTDRNRLISSLSARYTLDNGLFIQGRAGQDFYTNAYLSVLPEGLAYSAPNNLVSQKMRYSDINADVLVGKSFKVNEDFVVTPNVGASYRNTTSDLTINQGNEFLVPGVHTITGLKNKSLVYVESEMETQSTYATLELAYQDYLYLTGSWRTDWFSTLAAPGFDNKLSVTYPSISGSFVFSELLSSDIMNFGKLRAGYAVVGQATVPYQTSLTYNFMSQSLNGNPLGQISYDYIPNSGLKASKAAELEVGTDIRFFSDRLSLDLTWYKKRSSDEIVSVTIPTTLGYSQAVLNTGSIENKGLEMLLTGRPFKHDDFSWTTSLNMTYNKNKVVSLADGLKEQLLATSRSGVGFLKNYPGLAMGQIVAYDYAYDEQGNRLTNDDGSPKKGELKPYGSAYNKWFAGWNNEFSYRNFNLAFLIDGKFGGKLFSGTDYLGYIKGLHQATLENREELGNKAAKFYENTANNASHLFVNDASFIKFRQLTLGYNFPTKLFNERIKSLNVSLVARNLFILMKKTDNIDPESSYNATFPGLELGGMPPARTFGFNLNVKF</sequence>
<dbReference type="InterPro" id="IPR012910">
    <property type="entry name" value="Plug_dom"/>
</dbReference>
<dbReference type="Gene3D" id="2.60.40.1120">
    <property type="entry name" value="Carboxypeptidase-like, regulatory domain"/>
    <property type="match status" value="1"/>
</dbReference>
<keyword evidence="4 7" id="KW-0812">Transmembrane</keyword>
<evidence type="ECO:0000259" key="9">
    <source>
        <dbReference type="Pfam" id="PF07715"/>
    </source>
</evidence>
<dbReference type="Gene3D" id="2.170.130.10">
    <property type="entry name" value="TonB-dependent receptor, plug domain"/>
    <property type="match status" value="1"/>
</dbReference>
<dbReference type="InterPro" id="IPR037066">
    <property type="entry name" value="Plug_dom_sf"/>
</dbReference>
<dbReference type="PROSITE" id="PS52016">
    <property type="entry name" value="TONB_DEPENDENT_REC_3"/>
    <property type="match status" value="1"/>
</dbReference>
<dbReference type="InterPro" id="IPR008969">
    <property type="entry name" value="CarboxyPept-like_regulatory"/>
</dbReference>
<dbReference type="SUPFAM" id="SSF56935">
    <property type="entry name" value="Porins"/>
    <property type="match status" value="1"/>
</dbReference>
<comment type="similarity">
    <text evidence="7">Belongs to the TonB-dependent receptor family.</text>
</comment>
<dbReference type="InterPro" id="IPR039426">
    <property type="entry name" value="TonB-dep_rcpt-like"/>
</dbReference>
<evidence type="ECO:0000256" key="7">
    <source>
        <dbReference type="PROSITE-ProRule" id="PRU01360"/>
    </source>
</evidence>
<organism evidence="10 11">
    <name type="scientific">Sphingobacterium humi</name>
    <dbReference type="NCBI Taxonomy" id="1796905"/>
    <lineage>
        <taxon>Bacteria</taxon>
        <taxon>Pseudomonadati</taxon>
        <taxon>Bacteroidota</taxon>
        <taxon>Sphingobacteriia</taxon>
        <taxon>Sphingobacteriales</taxon>
        <taxon>Sphingobacteriaceae</taxon>
        <taxon>Sphingobacterium</taxon>
    </lineage>
</organism>
<keyword evidence="11" id="KW-1185">Reference proteome</keyword>
<reference evidence="10 11" key="1">
    <citation type="submission" date="2019-12" db="EMBL/GenBank/DDBJ databases">
        <authorList>
            <person name="Dong K."/>
        </authorList>
    </citation>
    <scope>NUCLEOTIDE SEQUENCE [LARGE SCALE GENOMIC DNA]</scope>
    <source>
        <strain evidence="10 11">JCM 31225</strain>
    </source>
</reference>
<dbReference type="OrthoDB" id="9768177at2"/>
<evidence type="ECO:0000256" key="4">
    <source>
        <dbReference type="ARBA" id="ARBA00022692"/>
    </source>
</evidence>
<dbReference type="AlphaFoldDB" id="A0A6N8KWN9"/>
<feature type="domain" description="TonB-dependent receptor plug" evidence="9">
    <location>
        <begin position="201"/>
        <end position="334"/>
    </location>
</feature>
<dbReference type="InterPro" id="IPR023997">
    <property type="entry name" value="TonB-dep_OMP_SusC/RagA_CS"/>
</dbReference>
<name>A0A6N8KWN9_9SPHI</name>
<dbReference type="NCBIfam" id="TIGR04057">
    <property type="entry name" value="SusC_RagA_signa"/>
    <property type="match status" value="1"/>
</dbReference>
<dbReference type="Pfam" id="PF07715">
    <property type="entry name" value="Plug"/>
    <property type="match status" value="1"/>
</dbReference>
<protein>
    <submittedName>
        <fullName evidence="10">SusC/RagA family TonB-linked outer membrane protein</fullName>
    </submittedName>
</protein>
<evidence type="ECO:0000256" key="5">
    <source>
        <dbReference type="ARBA" id="ARBA00023136"/>
    </source>
</evidence>
<comment type="subcellular location">
    <subcellularLocation>
        <location evidence="1 7">Cell outer membrane</location>
        <topology evidence="1 7">Multi-pass membrane protein</topology>
    </subcellularLocation>
</comment>
<dbReference type="SUPFAM" id="SSF49464">
    <property type="entry name" value="Carboxypeptidase regulatory domain-like"/>
    <property type="match status" value="1"/>
</dbReference>
<dbReference type="Pfam" id="PF13715">
    <property type="entry name" value="CarbopepD_reg_2"/>
    <property type="match status" value="1"/>
</dbReference>
<keyword evidence="2 7" id="KW-0813">Transport</keyword>
<evidence type="ECO:0000313" key="11">
    <source>
        <dbReference type="Proteomes" id="UP000435036"/>
    </source>
</evidence>
<evidence type="ECO:0000256" key="6">
    <source>
        <dbReference type="ARBA" id="ARBA00023237"/>
    </source>
</evidence>
<gene>
    <name evidence="10" type="ORF">GQF63_04295</name>
</gene>
<comment type="caution">
    <text evidence="10">The sequence shown here is derived from an EMBL/GenBank/DDBJ whole genome shotgun (WGS) entry which is preliminary data.</text>
</comment>
<keyword evidence="5 7" id="KW-0472">Membrane</keyword>
<keyword evidence="3 7" id="KW-1134">Transmembrane beta strand</keyword>
<accession>A0A6N8KWN9</accession>
<dbReference type="Proteomes" id="UP000435036">
    <property type="component" value="Unassembled WGS sequence"/>
</dbReference>